<accession>A0A084QYD7</accession>
<proteinExistence type="predicted"/>
<protein>
    <submittedName>
        <fullName evidence="1">Uncharacterized protein</fullName>
    </submittedName>
</protein>
<evidence type="ECO:0000313" key="1">
    <source>
        <dbReference type="EMBL" id="KFA68972.1"/>
    </source>
</evidence>
<keyword evidence="2" id="KW-1185">Reference proteome</keyword>
<dbReference type="AlphaFoldDB" id="A0A084QYD7"/>
<organism evidence="1 2">
    <name type="scientific">Stachybotrys chlorohalonatus (strain IBT 40285)</name>
    <dbReference type="NCBI Taxonomy" id="1283841"/>
    <lineage>
        <taxon>Eukaryota</taxon>
        <taxon>Fungi</taxon>
        <taxon>Dikarya</taxon>
        <taxon>Ascomycota</taxon>
        <taxon>Pezizomycotina</taxon>
        <taxon>Sordariomycetes</taxon>
        <taxon>Hypocreomycetidae</taxon>
        <taxon>Hypocreales</taxon>
        <taxon>Stachybotryaceae</taxon>
        <taxon>Stachybotrys</taxon>
    </lineage>
</organism>
<reference evidence="1 2" key="1">
    <citation type="journal article" date="2014" name="BMC Genomics">
        <title>Comparative genome sequencing reveals chemotype-specific gene clusters in the toxigenic black mold Stachybotrys.</title>
        <authorList>
            <person name="Semeiks J."/>
            <person name="Borek D."/>
            <person name="Otwinowski Z."/>
            <person name="Grishin N.V."/>
        </authorList>
    </citation>
    <scope>NUCLEOTIDE SEQUENCE [LARGE SCALE GENOMIC DNA]</scope>
    <source>
        <strain evidence="1 2">IBT 40285</strain>
    </source>
</reference>
<dbReference type="Proteomes" id="UP000028524">
    <property type="component" value="Unassembled WGS sequence"/>
</dbReference>
<gene>
    <name evidence="1" type="ORF">S40285_08602</name>
</gene>
<evidence type="ECO:0000313" key="2">
    <source>
        <dbReference type="Proteomes" id="UP000028524"/>
    </source>
</evidence>
<name>A0A084QYD7_STAC4</name>
<dbReference type="InParanoid" id="A0A084QYD7"/>
<sequence>MQVVSWNSYMSLLAQYDSFTVLIREIWEEAMKLKFLLPISRSRIELKIAEVDRLTRRGLARALAPPMTKVTSIAGNFDSEYKRNVLEEMCKRALQAVRFGSALHRINIDVLDFDVIAAPYFARQSVGEVNLMDLFGIHPAPAVVRAGSRFHHDVAQGDFQGGSCLSSLKELVEKLLDKIVLRQKSSYIAKLDKSIACLSKRIRKAALAISSAELRALVDGFEVQAQFSGAMIRDELRTILGMGKHGAFDPKQLEEDHRGIRHGYFGFAFNRASVLSASWKSDTCIGASQLHYSIMGSD</sequence>
<dbReference type="HOGENOM" id="CLU_934385_0_0_1"/>
<dbReference type="EMBL" id="KL659654">
    <property type="protein sequence ID" value="KFA68972.1"/>
    <property type="molecule type" value="Genomic_DNA"/>
</dbReference>
<dbReference type="OrthoDB" id="3182339at2759"/>